<dbReference type="AlphaFoldDB" id="A0A6N7Y3B6"/>
<dbReference type="EMBL" id="VUNQ01000063">
    <property type="protein sequence ID" value="MSU03285.1"/>
    <property type="molecule type" value="Genomic_DNA"/>
</dbReference>
<name>A0A6N7Y3B6_9FIRM</name>
<evidence type="ECO:0000313" key="3">
    <source>
        <dbReference type="Proteomes" id="UP000469523"/>
    </source>
</evidence>
<sequence>MKKKLTALLIVALVITVFAPISAMAAYDEDSVDAGKYGTLWGYNYGWIIETTIDYNDGTGRLVNGYEVRDNDTGRLYAQGSERSSYGEGFLQTLTDGDFYYGSAVYGSHEVRGSRSAVAYTVTLY</sequence>
<comment type="caution">
    <text evidence="2">The sequence shown here is derived from an EMBL/GenBank/DDBJ whole genome shotgun (WGS) entry which is preliminary data.</text>
</comment>
<accession>A0A6N7Y3B6</accession>
<dbReference type="RefSeq" id="WP_154442847.1">
    <property type="nucleotide sequence ID" value="NZ_JAHLPJ010000001.1"/>
</dbReference>
<protein>
    <submittedName>
        <fullName evidence="2">Uncharacterized protein</fullName>
    </submittedName>
</protein>
<keyword evidence="3" id="KW-1185">Reference proteome</keyword>
<organism evidence="2 3">
    <name type="scientific">Tissierella pigra</name>
    <dbReference type="NCBI Taxonomy" id="2607614"/>
    <lineage>
        <taxon>Bacteria</taxon>
        <taxon>Bacillati</taxon>
        <taxon>Bacillota</taxon>
        <taxon>Tissierellia</taxon>
        <taxon>Tissierellales</taxon>
        <taxon>Tissierellaceae</taxon>
        <taxon>Tissierella</taxon>
    </lineage>
</organism>
<feature type="chain" id="PRO_5026755013" evidence="1">
    <location>
        <begin position="26"/>
        <end position="125"/>
    </location>
</feature>
<reference evidence="2 3" key="1">
    <citation type="submission" date="2019-09" db="EMBL/GenBank/DDBJ databases">
        <title>In-depth cultivation of the pig gut microbiome towards novel bacterial diversity and tailored functional studies.</title>
        <authorList>
            <person name="Wylensek D."/>
            <person name="Hitch T.C.A."/>
            <person name="Clavel T."/>
        </authorList>
    </citation>
    <scope>NUCLEOTIDE SEQUENCE [LARGE SCALE GENOMIC DNA]</scope>
    <source>
        <strain evidence="2 3">WCA3-693-APC-4?</strain>
    </source>
</reference>
<gene>
    <name evidence="2" type="ORF">FYJ83_17640</name>
</gene>
<evidence type="ECO:0000313" key="2">
    <source>
        <dbReference type="EMBL" id="MSU03285.1"/>
    </source>
</evidence>
<dbReference type="Proteomes" id="UP000469523">
    <property type="component" value="Unassembled WGS sequence"/>
</dbReference>
<keyword evidence="1" id="KW-0732">Signal</keyword>
<feature type="signal peptide" evidence="1">
    <location>
        <begin position="1"/>
        <end position="25"/>
    </location>
</feature>
<proteinExistence type="predicted"/>
<evidence type="ECO:0000256" key="1">
    <source>
        <dbReference type="SAM" id="SignalP"/>
    </source>
</evidence>